<keyword evidence="3 7" id="KW-0732">Signal</keyword>
<gene>
    <name evidence="10" type="ORF">AB3G34_09830</name>
</gene>
<dbReference type="GO" id="GO:0004252">
    <property type="term" value="F:serine-type endopeptidase activity"/>
    <property type="evidence" value="ECO:0007669"/>
    <property type="project" value="UniProtKB-UniRule"/>
</dbReference>
<keyword evidence="5 6" id="KW-0720">Serine protease</keyword>
<feature type="active site" description="Charge relay system" evidence="6">
    <location>
        <position position="183"/>
    </location>
</feature>
<dbReference type="PROSITE" id="PS00138">
    <property type="entry name" value="SUBTILASE_SER"/>
    <property type="match status" value="1"/>
</dbReference>
<dbReference type="SUPFAM" id="SSF52743">
    <property type="entry name" value="Subtilisin-like"/>
    <property type="match status" value="1"/>
</dbReference>
<dbReference type="EMBL" id="CP165625">
    <property type="protein sequence ID" value="XDU94195.1"/>
    <property type="molecule type" value="Genomic_DNA"/>
</dbReference>
<comment type="similarity">
    <text evidence="1 6">Belongs to the peptidase S8 family.</text>
</comment>
<dbReference type="Pfam" id="PF18962">
    <property type="entry name" value="Por_Secre_tail"/>
    <property type="match status" value="1"/>
</dbReference>
<dbReference type="InterPro" id="IPR015500">
    <property type="entry name" value="Peptidase_S8_subtilisin-rel"/>
</dbReference>
<dbReference type="PRINTS" id="PR00723">
    <property type="entry name" value="SUBTILISIN"/>
</dbReference>
<evidence type="ECO:0000313" key="10">
    <source>
        <dbReference type="EMBL" id="XDU94195.1"/>
    </source>
</evidence>
<feature type="signal peptide" evidence="7">
    <location>
        <begin position="1"/>
        <end position="18"/>
    </location>
</feature>
<evidence type="ECO:0000256" key="1">
    <source>
        <dbReference type="ARBA" id="ARBA00011073"/>
    </source>
</evidence>
<sequence length="544" mass="59624">MKKLCLFFFLFLTTFAFSQEDAWVYFNAKANSQSYYESPLLMLSQRALDRRTNQSIALDFMDIPMNKDFVSQVKLVSGITVMAKSKWLNAIHVRGTQTAINSIKAFAFVDKIDFANKTLNLGAKTVKAEKLAKVTSVKEQSKTKRIKADYTYGTSANQIQMLNGQLLHQQNFTGLGKIIAIMDAGYPGVDSALPFQRLKDNNQILGGYNFVSRSENFYTGNSHGTSVLSTMGGYKENALVGTAPDASYYLFITEDTTSENPIEESLWVEAAEKADSLGVDVINTSLGYFEFDNSTYNHTYSEMNGTTAFMSRGAEIAFSRGMIVVTAAGNEGGTRNPYIAVPADAVSVLAVGAVNATEVRASFSSIGPSFDGRIKPDVMAQGVSTVLSDEFGNIITSNGTSFSSPIMAGIIASFWQAFPNKTNKEIRQLILESADRFTNPTNQYGYGIPDFSLALNKGTLNVNQFSTTSFVLYPNPTTDFVTVSFPESFNKGKVIIYTFSGQKILERDLSANSDSISLHSLSNGVYIYKIESDGFSKTGKIIKQ</sequence>
<dbReference type="PANTHER" id="PTHR43806">
    <property type="entry name" value="PEPTIDASE S8"/>
    <property type="match status" value="1"/>
</dbReference>
<evidence type="ECO:0000256" key="4">
    <source>
        <dbReference type="ARBA" id="ARBA00022801"/>
    </source>
</evidence>
<evidence type="ECO:0000256" key="5">
    <source>
        <dbReference type="ARBA" id="ARBA00022825"/>
    </source>
</evidence>
<dbReference type="PROSITE" id="PS51892">
    <property type="entry name" value="SUBTILASE"/>
    <property type="match status" value="1"/>
</dbReference>
<dbReference type="InterPro" id="IPR050131">
    <property type="entry name" value="Peptidase_S8_subtilisin-like"/>
</dbReference>
<feature type="chain" id="PRO_5044262182" evidence="7">
    <location>
        <begin position="19"/>
        <end position="544"/>
    </location>
</feature>
<dbReference type="InterPro" id="IPR026444">
    <property type="entry name" value="Secre_tail"/>
</dbReference>
<feature type="active site" description="Charge relay system" evidence="6">
    <location>
        <position position="223"/>
    </location>
</feature>
<dbReference type="GO" id="GO:0006508">
    <property type="term" value="P:proteolysis"/>
    <property type="evidence" value="ECO:0007669"/>
    <property type="project" value="UniProtKB-KW"/>
</dbReference>
<evidence type="ECO:0000259" key="8">
    <source>
        <dbReference type="Pfam" id="PF00082"/>
    </source>
</evidence>
<evidence type="ECO:0000256" key="2">
    <source>
        <dbReference type="ARBA" id="ARBA00022670"/>
    </source>
</evidence>
<dbReference type="CDD" id="cd07493">
    <property type="entry name" value="Peptidases_S8_9"/>
    <property type="match status" value="1"/>
</dbReference>
<dbReference type="Pfam" id="PF00082">
    <property type="entry name" value="Peptidase_S8"/>
    <property type="match status" value="1"/>
</dbReference>
<feature type="domain" description="Peptidase S8/S53" evidence="8">
    <location>
        <begin position="178"/>
        <end position="447"/>
    </location>
</feature>
<organism evidence="10">
    <name type="scientific">Flavobacterium sp. WC2409</name>
    <dbReference type="NCBI Taxonomy" id="3234139"/>
    <lineage>
        <taxon>Bacteria</taxon>
        <taxon>Pseudomonadati</taxon>
        <taxon>Bacteroidota</taxon>
        <taxon>Flavobacteriia</taxon>
        <taxon>Flavobacteriales</taxon>
        <taxon>Flavobacteriaceae</taxon>
        <taxon>Flavobacterium</taxon>
    </lineage>
</organism>
<feature type="active site" description="Charge relay system" evidence="6">
    <location>
        <position position="401"/>
    </location>
</feature>
<dbReference type="AlphaFoldDB" id="A0AB39VXF8"/>
<dbReference type="InterPro" id="IPR017317">
    <property type="entry name" value="Pept_S8_subtilisin_bacteroid-2"/>
</dbReference>
<dbReference type="PANTHER" id="PTHR43806:SF67">
    <property type="entry name" value="EGF-LIKE DOMAIN-CONTAINING PROTEIN"/>
    <property type="match status" value="1"/>
</dbReference>
<keyword evidence="4 6" id="KW-0378">Hydrolase</keyword>
<evidence type="ECO:0000256" key="7">
    <source>
        <dbReference type="SAM" id="SignalP"/>
    </source>
</evidence>
<dbReference type="PIRSF" id="PIRSF037903">
    <property type="entry name" value="Subtilisin_rel_GFO_2223"/>
    <property type="match status" value="1"/>
</dbReference>
<dbReference type="InterPro" id="IPR023828">
    <property type="entry name" value="Peptidase_S8_Ser-AS"/>
</dbReference>
<accession>A0AB39VXF8</accession>
<reference evidence="10" key="1">
    <citation type="submission" date="2024-07" db="EMBL/GenBank/DDBJ databases">
        <authorList>
            <person name="Biller S.J."/>
        </authorList>
    </citation>
    <scope>NUCLEOTIDE SEQUENCE</scope>
    <source>
        <strain evidence="10">WC2409</strain>
    </source>
</reference>
<dbReference type="InterPro" id="IPR036852">
    <property type="entry name" value="Peptidase_S8/S53_dom_sf"/>
</dbReference>
<evidence type="ECO:0000256" key="3">
    <source>
        <dbReference type="ARBA" id="ARBA00022729"/>
    </source>
</evidence>
<keyword evidence="2 6" id="KW-0645">Protease</keyword>
<feature type="domain" description="Secretion system C-terminal sorting" evidence="9">
    <location>
        <begin position="472"/>
        <end position="542"/>
    </location>
</feature>
<name>A0AB39VXF8_9FLAO</name>
<proteinExistence type="inferred from homology"/>
<protein>
    <submittedName>
        <fullName evidence="10">S8 family serine peptidase</fullName>
    </submittedName>
</protein>
<evidence type="ECO:0000256" key="6">
    <source>
        <dbReference type="PROSITE-ProRule" id="PRU01240"/>
    </source>
</evidence>
<dbReference type="InterPro" id="IPR000209">
    <property type="entry name" value="Peptidase_S8/S53_dom"/>
</dbReference>
<evidence type="ECO:0000259" key="9">
    <source>
        <dbReference type="Pfam" id="PF18962"/>
    </source>
</evidence>
<dbReference type="NCBIfam" id="TIGR04183">
    <property type="entry name" value="Por_Secre_tail"/>
    <property type="match status" value="1"/>
</dbReference>
<dbReference type="Gene3D" id="3.40.50.200">
    <property type="entry name" value="Peptidase S8/S53 domain"/>
    <property type="match status" value="1"/>
</dbReference>
<dbReference type="RefSeq" id="WP_369752326.1">
    <property type="nucleotide sequence ID" value="NZ_CP165625.1"/>
</dbReference>